<reference evidence="4 5" key="1">
    <citation type="submission" date="2019-02" db="EMBL/GenBank/DDBJ databases">
        <title>Deep-cultivation of Planctomycetes and their phenomic and genomic characterization uncovers novel biology.</title>
        <authorList>
            <person name="Wiegand S."/>
            <person name="Jogler M."/>
            <person name="Boedeker C."/>
            <person name="Pinto D."/>
            <person name="Vollmers J."/>
            <person name="Rivas-Marin E."/>
            <person name="Kohn T."/>
            <person name="Peeters S.H."/>
            <person name="Heuer A."/>
            <person name="Rast P."/>
            <person name="Oberbeckmann S."/>
            <person name="Bunk B."/>
            <person name="Jeske O."/>
            <person name="Meyerdierks A."/>
            <person name="Storesund J.E."/>
            <person name="Kallscheuer N."/>
            <person name="Luecker S."/>
            <person name="Lage O.M."/>
            <person name="Pohl T."/>
            <person name="Merkel B.J."/>
            <person name="Hornburger P."/>
            <person name="Mueller R.-W."/>
            <person name="Bruemmer F."/>
            <person name="Labrenz M."/>
            <person name="Spormann A.M."/>
            <person name="Op den Camp H."/>
            <person name="Overmann J."/>
            <person name="Amann R."/>
            <person name="Jetten M.S.M."/>
            <person name="Mascher T."/>
            <person name="Medema M.H."/>
            <person name="Devos D.P."/>
            <person name="Kaster A.-K."/>
            <person name="Ovreas L."/>
            <person name="Rohde M."/>
            <person name="Galperin M.Y."/>
            <person name="Jogler C."/>
        </authorList>
    </citation>
    <scope>NUCLEOTIDE SEQUENCE [LARGE SCALE GENOMIC DNA]</scope>
    <source>
        <strain evidence="4 5">I41</strain>
    </source>
</reference>
<accession>A0A517TZR9</accession>
<dbReference type="PANTHER" id="PTHR35038">
    <property type="entry name" value="DISSIMILATORY SULFITE REDUCTASE SIRA"/>
    <property type="match status" value="1"/>
</dbReference>
<dbReference type="InterPro" id="IPR036280">
    <property type="entry name" value="Multihaem_cyt_sf"/>
</dbReference>
<dbReference type="InterPro" id="IPR051829">
    <property type="entry name" value="Multiheme_Cytochr_ET"/>
</dbReference>
<protein>
    <submittedName>
        <fullName evidence="4">Cytochrome c552</fullName>
    </submittedName>
</protein>
<feature type="domain" description="Doubled CXXCH motif" evidence="3">
    <location>
        <begin position="408"/>
        <end position="439"/>
    </location>
</feature>
<dbReference type="CDD" id="cd08168">
    <property type="entry name" value="Cytochrom_C3"/>
    <property type="match status" value="1"/>
</dbReference>
<dbReference type="EMBL" id="CP036339">
    <property type="protein sequence ID" value="QDT73855.1"/>
    <property type="molecule type" value="Genomic_DNA"/>
</dbReference>
<dbReference type="RefSeq" id="WP_168206915.1">
    <property type="nucleotide sequence ID" value="NZ_CP036339.1"/>
</dbReference>
<dbReference type="Proteomes" id="UP000317909">
    <property type="component" value="Chromosome"/>
</dbReference>
<keyword evidence="1 2" id="KW-0732">Signal</keyword>
<name>A0A517TZR9_9BACT</name>
<dbReference type="AlphaFoldDB" id="A0A517TZR9"/>
<dbReference type="Gene3D" id="1.10.1130.10">
    <property type="entry name" value="Flavocytochrome C3, Chain A"/>
    <property type="match status" value="2"/>
</dbReference>
<dbReference type="SUPFAM" id="SSF48695">
    <property type="entry name" value="Multiheme cytochromes"/>
    <property type="match status" value="1"/>
</dbReference>
<evidence type="ECO:0000256" key="1">
    <source>
        <dbReference type="ARBA" id="ARBA00022729"/>
    </source>
</evidence>
<organism evidence="4 5">
    <name type="scientific">Lacipirellula limnantheis</name>
    <dbReference type="NCBI Taxonomy" id="2528024"/>
    <lineage>
        <taxon>Bacteria</taxon>
        <taxon>Pseudomonadati</taxon>
        <taxon>Planctomycetota</taxon>
        <taxon>Planctomycetia</taxon>
        <taxon>Pirellulales</taxon>
        <taxon>Lacipirellulaceae</taxon>
        <taxon>Lacipirellula</taxon>
    </lineage>
</organism>
<evidence type="ECO:0000259" key="3">
    <source>
        <dbReference type="Pfam" id="PF09699"/>
    </source>
</evidence>
<dbReference type="PANTHER" id="PTHR35038:SF8">
    <property type="entry name" value="C-TYPE POLYHEME CYTOCHROME OMCC"/>
    <property type="match status" value="1"/>
</dbReference>
<dbReference type="Pfam" id="PF09699">
    <property type="entry name" value="Paired_CXXCH_1"/>
    <property type="match status" value="1"/>
</dbReference>
<sequence length="668" mass="74059" precursor="true">MSASRQRLGLVWQFALPSAFAAVVATAWAVEVRPVATSAPSAPAAVSRPPLPPQLGGNPAFASSAACRDCHRGEFESWHRTFHRTMTQTASPENFVGRFDGSTIDSGGLKYQVFRRGDQFWARMPDPDVMLDRQRRYEHFARQGQAAGPPDWSGIPEVERQVVMSTGSHRYQTYWVESWRFPGTLMTLPLVWLIRDERWIPREAAFVTPPDGSRMVTVWNDHCIKCHSTGGAPRPFAKHDAGGRVEQTGFQTQVGEIGIACEACHGSADEHVALRRREAAGEAGIAELLKGDPIVQPAELTDHRRSAEVCGQCHGVFIWSVQQGEQYRDGRGNYRPGDELLTKREYLFPPQEASFYANEQEQADALAGYQRNQEFFRSRFWDNGAVLAGGREFTAIAVTACYREGTLSCVSCHSMHQSDPSGQLKPAMDGVQACTQCHDGPPYTTDLTQHTHHAAESTGSNCLNCHMPHTTYALFSAIRSHQIARPDVAGSVQHGVPNACNLCHLDQTLAWTQRHLVDWYGYEPLPLTTEQAQIAASLVWMLKGNAAQRVITAWHTGWAPAQAASGDDWLAPFVSRLLEDPYGVVRYVAEHALRKQPGFADWKFNFLATPAELAQSGSEVRRLWSEQRAGATARTGKNVLINGDGQVVDAAVEWLLKHRDNRPVSIKE</sequence>
<feature type="chain" id="PRO_5021727760" evidence="2">
    <location>
        <begin position="22"/>
        <end position="668"/>
    </location>
</feature>
<evidence type="ECO:0000313" key="4">
    <source>
        <dbReference type="EMBL" id="QDT73855.1"/>
    </source>
</evidence>
<gene>
    <name evidence="4" type="ORF">I41_30460</name>
</gene>
<dbReference type="KEGG" id="llh:I41_30460"/>
<keyword evidence="5" id="KW-1185">Reference proteome</keyword>
<evidence type="ECO:0000313" key="5">
    <source>
        <dbReference type="Proteomes" id="UP000317909"/>
    </source>
</evidence>
<dbReference type="InterPro" id="IPR010177">
    <property type="entry name" value="Paired_CXXCH_1"/>
</dbReference>
<proteinExistence type="predicted"/>
<feature type="signal peptide" evidence="2">
    <location>
        <begin position="1"/>
        <end position="21"/>
    </location>
</feature>
<evidence type="ECO:0000256" key="2">
    <source>
        <dbReference type="SAM" id="SignalP"/>
    </source>
</evidence>